<organism evidence="1 2">
    <name type="scientific">[Candida] jaroonii</name>
    <dbReference type="NCBI Taxonomy" id="467808"/>
    <lineage>
        <taxon>Eukaryota</taxon>
        <taxon>Fungi</taxon>
        <taxon>Dikarya</taxon>
        <taxon>Ascomycota</taxon>
        <taxon>Saccharomycotina</taxon>
        <taxon>Pichiomycetes</taxon>
        <taxon>Debaryomycetaceae</taxon>
        <taxon>Yamadazyma</taxon>
    </lineage>
</organism>
<comment type="caution">
    <text evidence="1">The sequence shown here is derived from an EMBL/GenBank/DDBJ whole genome shotgun (WGS) entry which is preliminary data.</text>
</comment>
<reference evidence="1" key="1">
    <citation type="submission" date="2022-06" db="EMBL/GenBank/DDBJ databases">
        <authorList>
            <person name="Legras J.-L."/>
            <person name="Devillers H."/>
            <person name="Grondin C."/>
        </authorList>
    </citation>
    <scope>NUCLEOTIDE SEQUENCE</scope>
    <source>
        <strain evidence="1">CLIB 1444</strain>
    </source>
</reference>
<dbReference type="EMBL" id="CALSDN010000005">
    <property type="protein sequence ID" value="CAH6721036.1"/>
    <property type="molecule type" value="Genomic_DNA"/>
</dbReference>
<sequence>MNFHHISSDMDHSMPDHSMPDHSDHSMPAMCSMNMLFTWNYENTCIVFKWWHIRSLASFIMSFFLIIFISMGYEFFRSKITRWESKQLLQFNNANSDSSAFKQFKLKKSILYGFQVGYSFMLMLVFMTYNGWLMLAVVFGAALGNRIWDNSFNGMNCH</sequence>
<keyword evidence="2" id="KW-1185">Reference proteome</keyword>
<proteinExistence type="predicted"/>
<protein>
    <submittedName>
        <fullName evidence="1">Copper transport protein Ctr2p</fullName>
    </submittedName>
</protein>
<evidence type="ECO:0000313" key="1">
    <source>
        <dbReference type="EMBL" id="CAH6721036.1"/>
    </source>
</evidence>
<evidence type="ECO:0000313" key="2">
    <source>
        <dbReference type="Proteomes" id="UP001152531"/>
    </source>
</evidence>
<name>A0ACA9Y7N4_9ASCO</name>
<gene>
    <name evidence="1" type="ORF">CLIB1444_05S02146</name>
</gene>
<dbReference type="Proteomes" id="UP001152531">
    <property type="component" value="Unassembled WGS sequence"/>
</dbReference>
<accession>A0ACA9Y7N4</accession>